<accession>A0ABV6YX60</accession>
<proteinExistence type="predicted"/>
<protein>
    <submittedName>
        <fullName evidence="1">Uncharacterized protein</fullName>
    </submittedName>
</protein>
<comment type="caution">
    <text evidence="1">The sequence shown here is derived from an EMBL/GenBank/DDBJ whole genome shotgun (WGS) entry which is preliminary data.</text>
</comment>
<sequence length="99" mass="11438">MNIERIILEYENVAGFLAEHQAHLEHDGLYFQTNSSLETNTAISLELHFNDLKKTIELNDYHVVWTSSTRNRHGFWSASVGLTPAQKKQLLRSLNRLKS</sequence>
<dbReference type="Gene3D" id="2.40.10.220">
    <property type="entry name" value="predicted glycosyltransferase like domains"/>
    <property type="match status" value="1"/>
</dbReference>
<gene>
    <name evidence="1" type="ORF">ACFL27_11355</name>
</gene>
<dbReference type="Proteomes" id="UP001594351">
    <property type="component" value="Unassembled WGS sequence"/>
</dbReference>
<reference evidence="1 2" key="1">
    <citation type="submission" date="2024-09" db="EMBL/GenBank/DDBJ databases">
        <title>Laminarin stimulates single cell rates of sulfate reduction while oxygen inhibits transcriptomic activity in coastal marine sediment.</title>
        <authorList>
            <person name="Lindsay M."/>
            <person name="Orcutt B."/>
            <person name="Emerson D."/>
            <person name="Stepanauskas R."/>
            <person name="D'Angelo T."/>
        </authorList>
    </citation>
    <scope>NUCLEOTIDE SEQUENCE [LARGE SCALE GENOMIC DNA]</scope>
    <source>
        <strain evidence="1">SAG AM-311-K15</strain>
    </source>
</reference>
<organism evidence="1 2">
    <name type="scientific">candidate division CSSED10-310 bacterium</name>
    <dbReference type="NCBI Taxonomy" id="2855610"/>
    <lineage>
        <taxon>Bacteria</taxon>
        <taxon>Bacteria division CSSED10-310</taxon>
    </lineage>
</organism>
<name>A0ABV6YX60_UNCC1</name>
<evidence type="ECO:0000313" key="2">
    <source>
        <dbReference type="Proteomes" id="UP001594351"/>
    </source>
</evidence>
<keyword evidence="2" id="KW-1185">Reference proteome</keyword>
<evidence type="ECO:0000313" key="1">
    <source>
        <dbReference type="EMBL" id="MFC1850780.1"/>
    </source>
</evidence>
<dbReference type="EMBL" id="JBHPBY010000124">
    <property type="protein sequence ID" value="MFC1850780.1"/>
    <property type="molecule type" value="Genomic_DNA"/>
</dbReference>